<proteinExistence type="predicted"/>
<gene>
    <name evidence="1" type="ORF">CSOJ01_03604</name>
</gene>
<dbReference type="Proteomes" id="UP000652219">
    <property type="component" value="Unassembled WGS sequence"/>
</dbReference>
<evidence type="ECO:0000313" key="2">
    <source>
        <dbReference type="Proteomes" id="UP000652219"/>
    </source>
</evidence>
<keyword evidence="2" id="KW-1185">Reference proteome</keyword>
<organism evidence="1 2">
    <name type="scientific">Colletotrichum sojae</name>
    <dbReference type="NCBI Taxonomy" id="2175907"/>
    <lineage>
        <taxon>Eukaryota</taxon>
        <taxon>Fungi</taxon>
        <taxon>Dikarya</taxon>
        <taxon>Ascomycota</taxon>
        <taxon>Pezizomycotina</taxon>
        <taxon>Sordariomycetes</taxon>
        <taxon>Hypocreomycetidae</taxon>
        <taxon>Glomerellales</taxon>
        <taxon>Glomerellaceae</taxon>
        <taxon>Colletotrichum</taxon>
        <taxon>Colletotrichum orchidearum species complex</taxon>
    </lineage>
</organism>
<comment type="caution">
    <text evidence="1">The sequence shown here is derived from an EMBL/GenBank/DDBJ whole genome shotgun (WGS) entry which is preliminary data.</text>
</comment>
<reference evidence="1 2" key="1">
    <citation type="journal article" date="2020" name="Phytopathology">
        <title>Genome Sequence Resources of Colletotrichum truncatum, C. plurivorum, C. musicola, and C. sojae: Four Species Pathogenic to Soybean (Glycine max).</title>
        <authorList>
            <person name="Rogerio F."/>
            <person name="Boufleur T.R."/>
            <person name="Ciampi-Guillardi M."/>
            <person name="Sukno S.A."/>
            <person name="Thon M.R."/>
            <person name="Massola Junior N.S."/>
            <person name="Baroncelli R."/>
        </authorList>
    </citation>
    <scope>NUCLEOTIDE SEQUENCE [LARGE SCALE GENOMIC DNA]</scope>
    <source>
        <strain evidence="1 2">LFN0009</strain>
    </source>
</reference>
<protein>
    <submittedName>
        <fullName evidence="1">Uncharacterized protein</fullName>
    </submittedName>
</protein>
<evidence type="ECO:0000313" key="1">
    <source>
        <dbReference type="EMBL" id="KAF6815341.1"/>
    </source>
</evidence>
<dbReference type="EMBL" id="WIGN01000036">
    <property type="protein sequence ID" value="KAF6815341.1"/>
    <property type="molecule type" value="Genomic_DNA"/>
</dbReference>
<name>A0A8H6N0T7_9PEZI</name>
<sequence length="68" mass="6939">MRRGVLGVFPLSLAHGKHRCDPDPGGRSTRSATGIGNPIALRCAGSMAGTQGRAIASHQARAALSRCG</sequence>
<dbReference type="AlphaFoldDB" id="A0A8H6N0T7"/>
<accession>A0A8H6N0T7</accession>